<dbReference type="RefSeq" id="WP_091456149.1">
    <property type="nucleotide sequence ID" value="NZ_FMZZ01000017.1"/>
</dbReference>
<dbReference type="STRING" id="1271860.SAMN05216174_11739"/>
<keyword evidence="2" id="KW-0378">Hydrolase</keyword>
<reference evidence="3" key="1">
    <citation type="submission" date="2016-10" db="EMBL/GenBank/DDBJ databases">
        <authorList>
            <person name="Varghese N."/>
            <person name="Submissions S."/>
        </authorList>
    </citation>
    <scope>NUCLEOTIDE SEQUENCE [LARGE SCALE GENOMIC DNA]</scope>
    <source>
        <strain evidence="3">IBRC-M 10403</strain>
    </source>
</reference>
<dbReference type="InterPro" id="IPR029455">
    <property type="entry name" value="GHL15"/>
</dbReference>
<dbReference type="GO" id="GO:0016787">
    <property type="term" value="F:hydrolase activity"/>
    <property type="evidence" value="ECO:0007669"/>
    <property type="project" value="UniProtKB-KW"/>
</dbReference>
<keyword evidence="1" id="KW-0732">Signal</keyword>
<dbReference type="AlphaFoldDB" id="A0A1G6XF97"/>
<dbReference type="Proteomes" id="UP000199501">
    <property type="component" value="Unassembled WGS sequence"/>
</dbReference>
<sequence>MRLPAGLRRALRLTVAAVLVVQTACASGTVGAASPPEPPKPSAPCAWWYAIGDSPTEPELVDAAQRYRVVVLNAQEIPAMKRLHELNPRIKVLVYKDFSSTRNYPGAVEGDADAQWLPSGIGYNAAQREHPEWFAVDTEARRIEWNGYPKHWQMAVWDVAYQQAWANAVAAEVVAQGWDGVLADNDFNTLRHYSAAILHGTGSFNETDRLLRDGLDGLLLAAGEALEKAGKILVPNVSESHLNPGRWTAHSRYGGAMEENFGFRDEGGNGELLTFRGNEWKELRAQAALGESWLLLVTRVKGGRDERAGYASAALLAGPMTCWTPATTVDYHQPEWSPLQQSGLGSAIDVAIREPSGVWTRAFDNGWVAVNPTGVTAILTPPEGLITLDGEPVSTVELPGADGVVLVEPPPAP</sequence>
<evidence type="ECO:0000313" key="2">
    <source>
        <dbReference type="EMBL" id="SDD75995.1"/>
    </source>
</evidence>
<feature type="chain" id="PRO_5011545837" evidence="1">
    <location>
        <begin position="27"/>
        <end position="413"/>
    </location>
</feature>
<organism evidence="2 3">
    <name type="scientific">Actinokineospora iranica</name>
    <dbReference type="NCBI Taxonomy" id="1271860"/>
    <lineage>
        <taxon>Bacteria</taxon>
        <taxon>Bacillati</taxon>
        <taxon>Actinomycetota</taxon>
        <taxon>Actinomycetes</taxon>
        <taxon>Pseudonocardiales</taxon>
        <taxon>Pseudonocardiaceae</taxon>
        <taxon>Actinokineospora</taxon>
    </lineage>
</organism>
<gene>
    <name evidence="2" type="ORF">SAMN05216174_11739</name>
</gene>
<dbReference type="OrthoDB" id="3248299at2"/>
<keyword evidence="3" id="KW-1185">Reference proteome</keyword>
<name>A0A1G6XF97_9PSEU</name>
<evidence type="ECO:0000313" key="3">
    <source>
        <dbReference type="Proteomes" id="UP000199501"/>
    </source>
</evidence>
<dbReference type="EMBL" id="FMZZ01000017">
    <property type="protein sequence ID" value="SDD75995.1"/>
    <property type="molecule type" value="Genomic_DNA"/>
</dbReference>
<protein>
    <submittedName>
        <fullName evidence="2">Hypothetical glycosyl hydrolase family 15</fullName>
    </submittedName>
</protein>
<dbReference type="Pfam" id="PF14885">
    <property type="entry name" value="GHL15"/>
    <property type="match status" value="1"/>
</dbReference>
<proteinExistence type="predicted"/>
<evidence type="ECO:0000256" key="1">
    <source>
        <dbReference type="SAM" id="SignalP"/>
    </source>
</evidence>
<accession>A0A1G6XF97</accession>
<feature type="signal peptide" evidence="1">
    <location>
        <begin position="1"/>
        <end position="26"/>
    </location>
</feature>